<evidence type="ECO:0000256" key="3">
    <source>
        <dbReference type="PROSITE-ProRule" id="PRU00169"/>
    </source>
</evidence>
<gene>
    <name evidence="5" type="ORF">H6G05_20375</name>
</gene>
<sequence>MITVLVVEDTNSERELICDYLRQGGYAVVSAADGTEGLEKFSKTNPNAVITDLVMPGMSGLELCRAIKKVATSKVPVIACTSKSQELDRLWGMKQGVDVYLTKPFTKEDILQALRSLGLGG</sequence>
<proteinExistence type="predicted"/>
<dbReference type="PANTHER" id="PTHR44591:SF14">
    <property type="entry name" value="PROTEIN PILG"/>
    <property type="match status" value="1"/>
</dbReference>
<dbReference type="EMBL" id="JACJQY010000044">
    <property type="protein sequence ID" value="MBD2319187.1"/>
    <property type="molecule type" value="Genomic_DNA"/>
</dbReference>
<dbReference type="Proteomes" id="UP000618445">
    <property type="component" value="Unassembled WGS sequence"/>
</dbReference>
<name>A0ABR8CHM6_9CYAN</name>
<dbReference type="InterPro" id="IPR011006">
    <property type="entry name" value="CheY-like_superfamily"/>
</dbReference>
<comment type="caution">
    <text evidence="5">The sequence shown here is derived from an EMBL/GenBank/DDBJ whole genome shotgun (WGS) entry which is preliminary data.</text>
</comment>
<dbReference type="CDD" id="cd17574">
    <property type="entry name" value="REC_OmpR"/>
    <property type="match status" value="1"/>
</dbReference>
<dbReference type="PANTHER" id="PTHR44591">
    <property type="entry name" value="STRESS RESPONSE REGULATOR PROTEIN 1"/>
    <property type="match status" value="1"/>
</dbReference>
<organism evidence="5 6">
    <name type="scientific">Phormidium tenue FACHB-1050</name>
    <dbReference type="NCBI Taxonomy" id="2692857"/>
    <lineage>
        <taxon>Bacteria</taxon>
        <taxon>Bacillati</taxon>
        <taxon>Cyanobacteriota</taxon>
        <taxon>Cyanophyceae</taxon>
        <taxon>Oscillatoriophycideae</taxon>
        <taxon>Oscillatoriales</taxon>
        <taxon>Oscillatoriaceae</taxon>
        <taxon>Phormidium</taxon>
    </lineage>
</organism>
<dbReference type="Pfam" id="PF00072">
    <property type="entry name" value="Response_reg"/>
    <property type="match status" value="1"/>
</dbReference>
<dbReference type="PROSITE" id="PS50110">
    <property type="entry name" value="RESPONSE_REGULATORY"/>
    <property type="match status" value="1"/>
</dbReference>
<evidence type="ECO:0000313" key="6">
    <source>
        <dbReference type="Proteomes" id="UP000618445"/>
    </source>
</evidence>
<protein>
    <submittedName>
        <fullName evidence="5">Response regulator</fullName>
    </submittedName>
</protein>
<dbReference type="Gene3D" id="3.40.50.2300">
    <property type="match status" value="1"/>
</dbReference>
<dbReference type="SMART" id="SM00448">
    <property type="entry name" value="REC"/>
    <property type="match status" value="1"/>
</dbReference>
<reference evidence="5 6" key="1">
    <citation type="journal article" date="2020" name="ISME J.">
        <title>Comparative genomics reveals insights into cyanobacterial evolution and habitat adaptation.</title>
        <authorList>
            <person name="Chen M.Y."/>
            <person name="Teng W.K."/>
            <person name="Zhao L."/>
            <person name="Hu C.X."/>
            <person name="Zhou Y.K."/>
            <person name="Han B.P."/>
            <person name="Song L.R."/>
            <person name="Shu W.S."/>
        </authorList>
    </citation>
    <scope>NUCLEOTIDE SEQUENCE [LARGE SCALE GENOMIC DNA]</scope>
    <source>
        <strain evidence="5 6">FACHB-1050</strain>
    </source>
</reference>
<keyword evidence="2" id="KW-0902">Two-component regulatory system</keyword>
<dbReference type="RefSeq" id="WP_190580894.1">
    <property type="nucleotide sequence ID" value="NZ_CAWPQU010000039.1"/>
</dbReference>
<evidence type="ECO:0000256" key="2">
    <source>
        <dbReference type="ARBA" id="ARBA00023012"/>
    </source>
</evidence>
<evidence type="ECO:0000256" key="1">
    <source>
        <dbReference type="ARBA" id="ARBA00022553"/>
    </source>
</evidence>
<keyword evidence="1 3" id="KW-0597">Phosphoprotein</keyword>
<feature type="domain" description="Response regulatory" evidence="4">
    <location>
        <begin position="3"/>
        <end position="118"/>
    </location>
</feature>
<dbReference type="InterPro" id="IPR001789">
    <property type="entry name" value="Sig_transdc_resp-reg_receiver"/>
</dbReference>
<accession>A0ABR8CHM6</accession>
<feature type="modified residue" description="4-aspartylphosphate" evidence="3">
    <location>
        <position position="52"/>
    </location>
</feature>
<keyword evidence="6" id="KW-1185">Reference proteome</keyword>
<dbReference type="SUPFAM" id="SSF52172">
    <property type="entry name" value="CheY-like"/>
    <property type="match status" value="1"/>
</dbReference>
<dbReference type="InterPro" id="IPR050595">
    <property type="entry name" value="Bact_response_regulator"/>
</dbReference>
<evidence type="ECO:0000313" key="5">
    <source>
        <dbReference type="EMBL" id="MBD2319187.1"/>
    </source>
</evidence>
<evidence type="ECO:0000259" key="4">
    <source>
        <dbReference type="PROSITE" id="PS50110"/>
    </source>
</evidence>